<gene>
    <name evidence="1" type="ORF">ACFFF8_01170</name>
</gene>
<proteinExistence type="predicted"/>
<sequence length="160" mass="18018">MPVTLAKRAQSIRAIDRAKQALKAGDRIAFTSCPGTPRTATFQGWDGNWICSKTRDDIAASSIFKLNGNPVSFADPAWERYDADTGRPYGDHGTATQALEWAFTHEGGDWDAMDFLRAWRDGSAWEEWPEFYEWLMPWPAERARRLGGKLAAADLEEVCF</sequence>
<evidence type="ECO:0000313" key="1">
    <source>
        <dbReference type="EMBL" id="MFC0683195.1"/>
    </source>
</evidence>
<protein>
    <submittedName>
        <fullName evidence="1">Uncharacterized protein</fullName>
    </submittedName>
</protein>
<comment type="caution">
    <text evidence="1">The sequence shown here is derived from an EMBL/GenBank/DDBJ whole genome shotgun (WGS) entry which is preliminary data.</text>
</comment>
<keyword evidence="2" id="KW-1185">Reference proteome</keyword>
<dbReference type="EMBL" id="JBHLTM010000008">
    <property type="protein sequence ID" value="MFC0683195.1"/>
    <property type="molecule type" value="Genomic_DNA"/>
</dbReference>
<name>A0ABV6S1S4_9SPHN</name>
<dbReference type="Proteomes" id="UP001589858">
    <property type="component" value="Unassembled WGS sequence"/>
</dbReference>
<accession>A0ABV6S1S4</accession>
<reference evidence="1 2" key="1">
    <citation type="submission" date="2024-09" db="EMBL/GenBank/DDBJ databases">
        <authorList>
            <person name="Sun Q."/>
            <person name="Mori K."/>
        </authorList>
    </citation>
    <scope>NUCLEOTIDE SEQUENCE [LARGE SCALE GENOMIC DNA]</scope>
    <source>
        <strain evidence="1 2">CICC 11035S</strain>
    </source>
</reference>
<evidence type="ECO:0000313" key="2">
    <source>
        <dbReference type="Proteomes" id="UP001589858"/>
    </source>
</evidence>
<dbReference type="RefSeq" id="WP_267220643.1">
    <property type="nucleotide sequence ID" value="NZ_JAPCWC010000007.1"/>
</dbReference>
<organism evidence="1 2">
    <name type="scientific">Novosphingobium clariflavum</name>
    <dbReference type="NCBI Taxonomy" id="2029884"/>
    <lineage>
        <taxon>Bacteria</taxon>
        <taxon>Pseudomonadati</taxon>
        <taxon>Pseudomonadota</taxon>
        <taxon>Alphaproteobacteria</taxon>
        <taxon>Sphingomonadales</taxon>
        <taxon>Sphingomonadaceae</taxon>
        <taxon>Novosphingobium</taxon>
    </lineage>
</organism>